<evidence type="ECO:0000256" key="2">
    <source>
        <dbReference type="ARBA" id="ARBA00022692"/>
    </source>
</evidence>
<dbReference type="EMBL" id="MRZV01000394">
    <property type="protein sequence ID" value="PIK51028.1"/>
    <property type="molecule type" value="Genomic_DNA"/>
</dbReference>
<keyword evidence="7" id="KW-0675">Receptor</keyword>
<dbReference type="Proteomes" id="UP000230750">
    <property type="component" value="Unassembled WGS sequence"/>
</dbReference>
<evidence type="ECO:0000259" key="6">
    <source>
        <dbReference type="Pfam" id="PF01094"/>
    </source>
</evidence>
<dbReference type="SUPFAM" id="SSF53822">
    <property type="entry name" value="Periplasmic binding protein-like I"/>
    <property type="match status" value="1"/>
</dbReference>
<dbReference type="Pfam" id="PF01094">
    <property type="entry name" value="ANF_receptor"/>
    <property type="match status" value="1"/>
</dbReference>
<accession>A0A2G8KSQ3</accession>
<dbReference type="PANTHER" id="PTHR24060">
    <property type="entry name" value="METABOTROPIC GLUTAMATE RECEPTOR"/>
    <property type="match status" value="1"/>
</dbReference>
<keyword evidence="2" id="KW-0812">Transmembrane</keyword>
<dbReference type="InterPro" id="IPR050726">
    <property type="entry name" value="mGluR"/>
</dbReference>
<comment type="subcellular location">
    <subcellularLocation>
        <location evidence="1">Membrane</location>
    </subcellularLocation>
</comment>
<evidence type="ECO:0000256" key="3">
    <source>
        <dbReference type="ARBA" id="ARBA00022989"/>
    </source>
</evidence>
<dbReference type="GO" id="GO:0016020">
    <property type="term" value="C:membrane"/>
    <property type="evidence" value="ECO:0007669"/>
    <property type="project" value="UniProtKB-SubCell"/>
</dbReference>
<keyword evidence="8" id="KW-1185">Reference proteome</keyword>
<feature type="domain" description="Receptor ligand binding region" evidence="6">
    <location>
        <begin position="3"/>
        <end position="262"/>
    </location>
</feature>
<keyword evidence="4" id="KW-0472">Membrane</keyword>
<dbReference type="InterPro" id="IPR028082">
    <property type="entry name" value="Peripla_BP_I"/>
</dbReference>
<dbReference type="Gene3D" id="3.40.50.2300">
    <property type="match status" value="1"/>
</dbReference>
<evidence type="ECO:0000256" key="5">
    <source>
        <dbReference type="ARBA" id="ARBA00023180"/>
    </source>
</evidence>
<reference evidence="7 8" key="1">
    <citation type="journal article" date="2017" name="PLoS Biol.">
        <title>The sea cucumber genome provides insights into morphological evolution and visceral regeneration.</title>
        <authorList>
            <person name="Zhang X."/>
            <person name="Sun L."/>
            <person name="Yuan J."/>
            <person name="Sun Y."/>
            <person name="Gao Y."/>
            <person name="Zhang L."/>
            <person name="Li S."/>
            <person name="Dai H."/>
            <person name="Hamel J.F."/>
            <person name="Liu C."/>
            <person name="Yu Y."/>
            <person name="Liu S."/>
            <person name="Lin W."/>
            <person name="Guo K."/>
            <person name="Jin S."/>
            <person name="Xu P."/>
            <person name="Storey K.B."/>
            <person name="Huan P."/>
            <person name="Zhang T."/>
            <person name="Zhou Y."/>
            <person name="Zhang J."/>
            <person name="Lin C."/>
            <person name="Li X."/>
            <person name="Xing L."/>
            <person name="Huo D."/>
            <person name="Sun M."/>
            <person name="Wang L."/>
            <person name="Mercier A."/>
            <person name="Li F."/>
            <person name="Yang H."/>
            <person name="Xiang J."/>
        </authorList>
    </citation>
    <scope>NUCLEOTIDE SEQUENCE [LARGE SCALE GENOMIC DNA]</scope>
    <source>
        <strain evidence="7">Shaxun</strain>
        <tissue evidence="7">Muscle</tissue>
    </source>
</reference>
<evidence type="ECO:0000256" key="1">
    <source>
        <dbReference type="ARBA" id="ARBA00004370"/>
    </source>
</evidence>
<dbReference type="AlphaFoldDB" id="A0A2G8KSQ3"/>
<dbReference type="STRING" id="307972.A0A2G8KSQ3"/>
<dbReference type="InterPro" id="IPR001828">
    <property type="entry name" value="ANF_lig-bd_rcpt"/>
</dbReference>
<keyword evidence="5" id="KW-0325">Glycoprotein</keyword>
<name>A0A2G8KSQ3_STIJA</name>
<evidence type="ECO:0000313" key="8">
    <source>
        <dbReference type="Proteomes" id="UP000230750"/>
    </source>
</evidence>
<evidence type="ECO:0000256" key="4">
    <source>
        <dbReference type="ARBA" id="ARBA00023136"/>
    </source>
</evidence>
<proteinExistence type="predicted"/>
<organism evidence="7 8">
    <name type="scientific">Stichopus japonicus</name>
    <name type="common">Sea cucumber</name>
    <dbReference type="NCBI Taxonomy" id="307972"/>
    <lineage>
        <taxon>Eukaryota</taxon>
        <taxon>Metazoa</taxon>
        <taxon>Echinodermata</taxon>
        <taxon>Eleutherozoa</taxon>
        <taxon>Echinozoa</taxon>
        <taxon>Holothuroidea</taxon>
        <taxon>Aspidochirotacea</taxon>
        <taxon>Aspidochirotida</taxon>
        <taxon>Stichopodidae</taxon>
        <taxon>Apostichopus</taxon>
    </lineage>
</organism>
<gene>
    <name evidence="7" type="ORF">BSL78_12108</name>
</gene>
<keyword evidence="3" id="KW-1133">Transmembrane helix</keyword>
<protein>
    <submittedName>
        <fullName evidence="7">Putative metabotropic glutamate receptor 8</fullName>
    </submittedName>
</protein>
<evidence type="ECO:0000313" key="7">
    <source>
        <dbReference type="EMBL" id="PIK51028.1"/>
    </source>
</evidence>
<sequence length="327" mass="36558">MNTVNMNYVYLVSTESEESTLRANLFLDTAAKTGVCVSQHYRLNDSVSVLDEIYRSLFSSTVKTVVVLTEAGFFRDLAMKAANHSVSDLQFIVTFDLFLSIPVGTFPSNIATVYSAVPDSLDTSQGDDEFDSYFKNLNPTAHSQEANPWFQHFWESSYDCSFDGSEGSMCDQSDITEHMTSYQRNPFVAPVIDSVDAHVQALKDVLECDEGTCDELPAFTQEAYLARLKQVDFASQVGNNGRVAFKPSGDPEDTRFQVMALNNIDGQKYLVTEWSNGLFDAFTDFPIQASQCEEVCLDPQCFPLRLKEGEAVVSRDCNNQVFLSWFA</sequence>
<comment type="caution">
    <text evidence="7">The sequence shown here is derived from an EMBL/GenBank/DDBJ whole genome shotgun (WGS) entry which is preliminary data.</text>
</comment>